<dbReference type="InterPro" id="IPR036291">
    <property type="entry name" value="NAD(P)-bd_dom_sf"/>
</dbReference>
<evidence type="ECO:0000256" key="2">
    <source>
        <dbReference type="ARBA" id="ARBA00023002"/>
    </source>
</evidence>
<comment type="caution">
    <text evidence="5">The sequence shown here is derived from an EMBL/GenBank/DDBJ whole genome shotgun (WGS) entry which is preliminary data.</text>
</comment>
<dbReference type="Proteomes" id="UP000564644">
    <property type="component" value="Unassembled WGS sequence"/>
</dbReference>
<dbReference type="PANTHER" id="PTHR42879">
    <property type="entry name" value="3-OXOACYL-(ACYL-CARRIER-PROTEIN) REDUCTASE"/>
    <property type="match status" value="1"/>
</dbReference>
<evidence type="ECO:0000259" key="4">
    <source>
        <dbReference type="SMART" id="SM00822"/>
    </source>
</evidence>
<dbReference type="Gene3D" id="3.40.50.720">
    <property type="entry name" value="NAD(P)-binding Rossmann-like Domain"/>
    <property type="match status" value="1"/>
</dbReference>
<dbReference type="AlphaFoldDB" id="A0A7X0SSY9"/>
<dbReference type="FunFam" id="3.40.50.720:FF:000173">
    <property type="entry name" value="3-oxoacyl-[acyl-carrier protein] reductase"/>
    <property type="match status" value="1"/>
</dbReference>
<dbReference type="PRINTS" id="PR00080">
    <property type="entry name" value="SDRFAMILY"/>
</dbReference>
<dbReference type="RefSeq" id="WP_185133210.1">
    <property type="nucleotide sequence ID" value="NZ_JACJVO010000051.1"/>
</dbReference>
<keyword evidence="2" id="KW-0560">Oxidoreductase</keyword>
<dbReference type="PROSITE" id="PS00061">
    <property type="entry name" value="ADH_SHORT"/>
    <property type="match status" value="1"/>
</dbReference>
<dbReference type="InterPro" id="IPR057326">
    <property type="entry name" value="KR_dom"/>
</dbReference>
<name>A0A7X0SSY9_9BACL</name>
<evidence type="ECO:0000256" key="1">
    <source>
        <dbReference type="ARBA" id="ARBA00006484"/>
    </source>
</evidence>
<reference evidence="5 6" key="1">
    <citation type="submission" date="2020-08" db="EMBL/GenBank/DDBJ databases">
        <title>Cohnella phylogeny.</title>
        <authorList>
            <person name="Dunlap C."/>
        </authorList>
    </citation>
    <scope>NUCLEOTIDE SEQUENCE [LARGE SCALE GENOMIC DNA]</scope>
    <source>
        <strain evidence="5 6">CBP 2801</strain>
    </source>
</reference>
<keyword evidence="6" id="KW-1185">Reference proteome</keyword>
<dbReference type="InterPro" id="IPR020904">
    <property type="entry name" value="Sc_DH/Rdtase_CS"/>
</dbReference>
<dbReference type="EMBL" id="JACJVO010000051">
    <property type="protein sequence ID" value="MBB6735557.1"/>
    <property type="molecule type" value="Genomic_DNA"/>
</dbReference>
<dbReference type="InterPro" id="IPR050259">
    <property type="entry name" value="SDR"/>
</dbReference>
<dbReference type="SUPFAM" id="SSF51735">
    <property type="entry name" value="NAD(P)-binding Rossmann-fold domains"/>
    <property type="match status" value="1"/>
</dbReference>
<evidence type="ECO:0000313" key="6">
    <source>
        <dbReference type="Proteomes" id="UP000564644"/>
    </source>
</evidence>
<dbReference type="GO" id="GO:0016491">
    <property type="term" value="F:oxidoreductase activity"/>
    <property type="evidence" value="ECO:0007669"/>
    <property type="project" value="UniProtKB-KW"/>
</dbReference>
<dbReference type="PRINTS" id="PR00081">
    <property type="entry name" value="GDHRDH"/>
</dbReference>
<feature type="domain" description="Ketoreductase" evidence="4">
    <location>
        <begin position="3"/>
        <end position="186"/>
    </location>
</feature>
<gene>
    <name evidence="5" type="ORF">H7C18_32070</name>
</gene>
<organism evidence="5 6">
    <name type="scientific">Cohnella zeiphila</name>
    <dbReference type="NCBI Taxonomy" id="2761120"/>
    <lineage>
        <taxon>Bacteria</taxon>
        <taxon>Bacillati</taxon>
        <taxon>Bacillota</taxon>
        <taxon>Bacilli</taxon>
        <taxon>Bacillales</taxon>
        <taxon>Paenibacillaceae</taxon>
        <taxon>Cohnella</taxon>
    </lineage>
</organism>
<dbReference type="SMART" id="SM00822">
    <property type="entry name" value="PKS_KR"/>
    <property type="match status" value="1"/>
</dbReference>
<dbReference type="GO" id="GO:0032787">
    <property type="term" value="P:monocarboxylic acid metabolic process"/>
    <property type="evidence" value="ECO:0007669"/>
    <property type="project" value="UniProtKB-ARBA"/>
</dbReference>
<sequence>MNKTVLITGSSRGIGRRLALQLAKNGYRVAVNGTQQASIDRVVAEIRQNGGEASGYCANVADSAQVTAMIQAVAMTYGSIDVLIHNAGNLQDRKCEQMTDEEWKSVIDVHLNGAFYCIRRVLPYIPDRGGDILLVTSTAGLNGSVGQVNYSAAKAGILGIVWTLAEEQRHRHIRVNAIAPAALTDMTRPVIEHLKEKYARRNEPFPAYWDVGDPEDVARFVNNLLEQPDEDLTGEIFGINGSMATQWQRPSRAWSMNDPASFFKTWKSSRGENKGGRSI</sequence>
<dbReference type="InterPro" id="IPR002347">
    <property type="entry name" value="SDR_fam"/>
</dbReference>
<accession>A0A7X0SSY9</accession>
<evidence type="ECO:0000313" key="5">
    <source>
        <dbReference type="EMBL" id="MBB6735557.1"/>
    </source>
</evidence>
<protein>
    <submittedName>
        <fullName evidence="5">SDR family oxidoreductase</fullName>
    </submittedName>
</protein>
<evidence type="ECO:0000256" key="3">
    <source>
        <dbReference type="RuleBase" id="RU000363"/>
    </source>
</evidence>
<dbReference type="Pfam" id="PF00106">
    <property type="entry name" value="adh_short"/>
    <property type="match status" value="1"/>
</dbReference>
<comment type="similarity">
    <text evidence="1 3">Belongs to the short-chain dehydrogenases/reductases (SDR) family.</text>
</comment>
<proteinExistence type="inferred from homology"/>
<dbReference type="PANTHER" id="PTHR42879:SF2">
    <property type="entry name" value="3-OXOACYL-[ACYL-CARRIER-PROTEIN] REDUCTASE FABG"/>
    <property type="match status" value="1"/>
</dbReference>